<proteinExistence type="predicted"/>
<accession>A0A6G6WFT9</accession>
<sequence length="159" mass="17174">MDLRHELSYDAAPARVFAMLADPDFRRAACAAQDVVSADVELERDGEGFRLTVDQVQRTTDLPSFARTFAGETTRAVQREVWLGPDAGSLSIEAPGTPTDVTGTIRLEPSGTGTTEVVELSLKVKVPLLGGRLEKLLAERIRAGMDAEHAVGTAWLEQP</sequence>
<reference evidence="1 2" key="1">
    <citation type="submission" date="2020-02" db="EMBL/GenBank/DDBJ databases">
        <title>Full genome sequence of Nocardioides sp. R-3366.</title>
        <authorList>
            <person name="Im W.-T."/>
        </authorList>
    </citation>
    <scope>NUCLEOTIDE SEQUENCE [LARGE SCALE GENOMIC DNA]</scope>
    <source>
        <strain evidence="1 2">R-3366</strain>
    </source>
</reference>
<dbReference type="RefSeq" id="WP_165235216.1">
    <property type="nucleotide sequence ID" value="NZ_CP049257.1"/>
</dbReference>
<dbReference type="SUPFAM" id="SSF55961">
    <property type="entry name" value="Bet v1-like"/>
    <property type="match status" value="1"/>
</dbReference>
<organism evidence="1 2">
    <name type="scientific">Nocardioides anomalus</name>
    <dbReference type="NCBI Taxonomy" id="2712223"/>
    <lineage>
        <taxon>Bacteria</taxon>
        <taxon>Bacillati</taxon>
        <taxon>Actinomycetota</taxon>
        <taxon>Actinomycetes</taxon>
        <taxon>Propionibacteriales</taxon>
        <taxon>Nocardioidaceae</taxon>
        <taxon>Nocardioides</taxon>
    </lineage>
</organism>
<dbReference type="EMBL" id="CP049257">
    <property type="protein sequence ID" value="QIG44211.1"/>
    <property type="molecule type" value="Genomic_DNA"/>
</dbReference>
<evidence type="ECO:0000313" key="1">
    <source>
        <dbReference type="EMBL" id="QIG44211.1"/>
    </source>
</evidence>
<name>A0A6G6WFT9_9ACTN</name>
<dbReference type="Proteomes" id="UP000502996">
    <property type="component" value="Chromosome"/>
</dbReference>
<dbReference type="KEGG" id="nano:G5V58_16800"/>
<keyword evidence="2" id="KW-1185">Reference proteome</keyword>
<gene>
    <name evidence="1" type="ORF">G5V58_16800</name>
</gene>
<dbReference type="Pfam" id="PF10698">
    <property type="entry name" value="DUF2505"/>
    <property type="match status" value="1"/>
</dbReference>
<dbReference type="Gene3D" id="3.30.530.20">
    <property type="match status" value="1"/>
</dbReference>
<evidence type="ECO:0000313" key="2">
    <source>
        <dbReference type="Proteomes" id="UP000502996"/>
    </source>
</evidence>
<dbReference type="AlphaFoldDB" id="A0A6G6WFT9"/>
<dbReference type="InterPro" id="IPR019639">
    <property type="entry name" value="DUF2505"/>
</dbReference>
<protein>
    <submittedName>
        <fullName evidence="1">DUF2505 domain-containing protein</fullName>
    </submittedName>
</protein>
<dbReference type="InterPro" id="IPR023393">
    <property type="entry name" value="START-like_dom_sf"/>
</dbReference>